<dbReference type="OrthoDB" id="9930022at2759"/>
<dbReference type="SUPFAM" id="SSF50129">
    <property type="entry name" value="GroES-like"/>
    <property type="match status" value="1"/>
</dbReference>
<gene>
    <name evidence="2" type="ORF">POSPLADRAFT_1043491</name>
</gene>
<dbReference type="Gene3D" id="3.40.50.720">
    <property type="entry name" value="NAD(P)-binding Rossmann-like Domain"/>
    <property type="match status" value="1"/>
</dbReference>
<organism evidence="2 3">
    <name type="scientific">Postia placenta MAD-698-R-SB12</name>
    <dbReference type="NCBI Taxonomy" id="670580"/>
    <lineage>
        <taxon>Eukaryota</taxon>
        <taxon>Fungi</taxon>
        <taxon>Dikarya</taxon>
        <taxon>Basidiomycota</taxon>
        <taxon>Agaricomycotina</taxon>
        <taxon>Agaricomycetes</taxon>
        <taxon>Polyporales</taxon>
        <taxon>Adustoporiaceae</taxon>
        <taxon>Rhodonia</taxon>
    </lineage>
</organism>
<dbReference type="AlphaFoldDB" id="A0A1X6NBB6"/>
<dbReference type="PANTHER" id="PTHR45033">
    <property type="match status" value="1"/>
</dbReference>
<dbReference type="SUPFAM" id="SSF51735">
    <property type="entry name" value="NAD(P)-binding Rossmann-fold domains"/>
    <property type="match status" value="1"/>
</dbReference>
<evidence type="ECO:0000313" key="3">
    <source>
        <dbReference type="Proteomes" id="UP000194127"/>
    </source>
</evidence>
<dbReference type="GeneID" id="36323274"/>
<dbReference type="Pfam" id="PF08240">
    <property type="entry name" value="ADH_N"/>
    <property type="match status" value="1"/>
</dbReference>
<dbReference type="SMART" id="SM00829">
    <property type="entry name" value="PKS_ER"/>
    <property type="match status" value="1"/>
</dbReference>
<dbReference type="RefSeq" id="XP_024342731.1">
    <property type="nucleotide sequence ID" value="XM_024478324.1"/>
</dbReference>
<dbReference type="Gene3D" id="3.90.180.10">
    <property type="entry name" value="Medium-chain alcohol dehydrogenases, catalytic domain"/>
    <property type="match status" value="1"/>
</dbReference>
<dbReference type="GO" id="GO:0016491">
    <property type="term" value="F:oxidoreductase activity"/>
    <property type="evidence" value="ECO:0007669"/>
    <property type="project" value="InterPro"/>
</dbReference>
<sequence length="353" mass="38079">MSTPNTFREYRLPEVGIHNLTLREAATSPINASEVLVKVHSVSLQSHSARQYRDLLVSRGQYPLGQKDNVIPCSDMAGEIVAVGNDVKGWKIGDRVCSNFAVDHIFGDVTDEIKLTGLGGPIDGVLTEYKTFPAHSLVLIPEHLSYEEASTLPCAALTAYNALSGPIPLKGGDYLLVQGTGGVSIFGLQLAIASGASVIVTSSSDEKLKIAKKLGAKHLINYKKTPDWEKEVLKITNGRGVDHVIEVGGAATIQKSIASVRYGGSVHVVGHIAPDGSVDLVHLPIALLIRTANLRGILIGSRTQFEDMNRLITANGIKPLVDKVFKFEEAREAYKYLESQKHVGKVVIKVSKE</sequence>
<dbReference type="InterPro" id="IPR011032">
    <property type="entry name" value="GroES-like_sf"/>
</dbReference>
<dbReference type="CDD" id="cd08276">
    <property type="entry name" value="MDR7"/>
    <property type="match status" value="1"/>
</dbReference>
<evidence type="ECO:0000259" key="1">
    <source>
        <dbReference type="SMART" id="SM00829"/>
    </source>
</evidence>
<dbReference type="Proteomes" id="UP000194127">
    <property type="component" value="Unassembled WGS sequence"/>
</dbReference>
<accession>A0A1X6NBB6</accession>
<dbReference type="STRING" id="670580.A0A1X6NBB6"/>
<dbReference type="InterPro" id="IPR013154">
    <property type="entry name" value="ADH-like_N"/>
</dbReference>
<proteinExistence type="predicted"/>
<evidence type="ECO:0000313" key="2">
    <source>
        <dbReference type="EMBL" id="OSX65937.1"/>
    </source>
</evidence>
<feature type="domain" description="Enoyl reductase (ER)" evidence="1">
    <location>
        <begin position="16"/>
        <end position="348"/>
    </location>
</feature>
<dbReference type="Pfam" id="PF00107">
    <property type="entry name" value="ADH_zinc_N"/>
    <property type="match status" value="1"/>
</dbReference>
<dbReference type="InterPro" id="IPR020843">
    <property type="entry name" value="ER"/>
</dbReference>
<dbReference type="InterPro" id="IPR013149">
    <property type="entry name" value="ADH-like_C"/>
</dbReference>
<dbReference type="InterPro" id="IPR036291">
    <property type="entry name" value="NAD(P)-bd_dom_sf"/>
</dbReference>
<keyword evidence="3" id="KW-1185">Reference proteome</keyword>
<dbReference type="PANTHER" id="PTHR45033:SF2">
    <property type="entry name" value="ZINC-TYPE ALCOHOL DEHYDROGENASE-LIKE PROTEIN C1773.06C"/>
    <property type="match status" value="1"/>
</dbReference>
<protein>
    <recommendedName>
        <fullName evidence="1">Enoyl reductase (ER) domain-containing protein</fullName>
    </recommendedName>
</protein>
<dbReference type="EMBL" id="KZ110592">
    <property type="protein sequence ID" value="OSX65937.1"/>
    <property type="molecule type" value="Genomic_DNA"/>
</dbReference>
<dbReference type="InterPro" id="IPR052711">
    <property type="entry name" value="Zinc_ADH-like"/>
</dbReference>
<reference evidence="2 3" key="1">
    <citation type="submission" date="2017-04" db="EMBL/GenBank/DDBJ databases">
        <title>Genome Sequence of the Model Brown-Rot Fungus Postia placenta SB12.</title>
        <authorList>
            <consortium name="DOE Joint Genome Institute"/>
            <person name="Gaskell J."/>
            <person name="Kersten P."/>
            <person name="Larrondo L.F."/>
            <person name="Canessa P."/>
            <person name="Martinez D."/>
            <person name="Hibbett D."/>
            <person name="Schmoll M."/>
            <person name="Kubicek C.P."/>
            <person name="Martinez A.T."/>
            <person name="Yadav J."/>
            <person name="Master E."/>
            <person name="Magnuson J.K."/>
            <person name="James T."/>
            <person name="Yaver D."/>
            <person name="Berka R."/>
            <person name="Labutti K."/>
            <person name="Lipzen A."/>
            <person name="Aerts A."/>
            <person name="Barry K."/>
            <person name="Henrissat B."/>
            <person name="Blanchette R."/>
            <person name="Grigoriev I."/>
            <person name="Cullen D."/>
        </authorList>
    </citation>
    <scope>NUCLEOTIDE SEQUENCE [LARGE SCALE GENOMIC DNA]</scope>
    <source>
        <strain evidence="2 3">MAD-698-R-SB12</strain>
    </source>
</reference>
<name>A0A1X6NBB6_9APHY</name>